<gene>
    <name evidence="2" type="ORF">RHODO2019_08965</name>
</gene>
<evidence type="ECO:0000313" key="2">
    <source>
        <dbReference type="EMBL" id="UZJ23372.1"/>
    </source>
</evidence>
<evidence type="ECO:0000259" key="1">
    <source>
        <dbReference type="Pfam" id="PF00174"/>
    </source>
</evidence>
<dbReference type="EMBL" id="CP110615">
    <property type="protein sequence ID" value="UZJ23372.1"/>
    <property type="molecule type" value="Genomic_DNA"/>
</dbReference>
<dbReference type="SUPFAM" id="SSF56524">
    <property type="entry name" value="Oxidoreductase molybdopterin-binding domain"/>
    <property type="match status" value="1"/>
</dbReference>
<accession>A0ABY6NVG2</accession>
<dbReference type="PROSITE" id="PS51318">
    <property type="entry name" value="TAT"/>
    <property type="match status" value="1"/>
</dbReference>
<dbReference type="RefSeq" id="WP_265381479.1">
    <property type="nucleotide sequence ID" value="NZ_CP110615.1"/>
</dbReference>
<protein>
    <submittedName>
        <fullName evidence="2">Molybdopterin-dependent oxidoreductase</fullName>
    </submittedName>
</protein>
<dbReference type="InterPro" id="IPR000572">
    <property type="entry name" value="OxRdtase_Mopterin-bd_dom"/>
</dbReference>
<dbReference type="InterPro" id="IPR036374">
    <property type="entry name" value="OxRdtase_Mopterin-bd_sf"/>
</dbReference>
<reference evidence="2" key="1">
    <citation type="submission" date="2022-10" db="EMBL/GenBank/DDBJ databases">
        <title>Rhodococcus sp.75.</title>
        <authorList>
            <person name="Sun M."/>
        </authorList>
    </citation>
    <scope>NUCLEOTIDE SEQUENCE</scope>
    <source>
        <strain evidence="2">75</strain>
    </source>
</reference>
<keyword evidence="3" id="KW-1185">Reference proteome</keyword>
<dbReference type="PANTHER" id="PTHR43032:SF4">
    <property type="entry name" value="OXIDOREDUCTASE MOLYBDOPTERIN-BINDING DOMAIN-CONTAINING PROTEIN"/>
    <property type="match status" value="1"/>
</dbReference>
<dbReference type="Gene3D" id="3.90.420.10">
    <property type="entry name" value="Oxidoreductase, molybdopterin-binding domain"/>
    <property type="match status" value="1"/>
</dbReference>
<organism evidence="2 3">
    <name type="scientific">Rhodococcus antarcticus</name>
    <dbReference type="NCBI Taxonomy" id="2987751"/>
    <lineage>
        <taxon>Bacteria</taxon>
        <taxon>Bacillati</taxon>
        <taxon>Actinomycetota</taxon>
        <taxon>Actinomycetes</taxon>
        <taxon>Mycobacteriales</taxon>
        <taxon>Nocardiaceae</taxon>
        <taxon>Rhodococcus</taxon>
    </lineage>
</organism>
<dbReference type="Pfam" id="PF00174">
    <property type="entry name" value="Oxidored_molyb"/>
    <property type="match status" value="1"/>
</dbReference>
<dbReference type="InterPro" id="IPR006311">
    <property type="entry name" value="TAT_signal"/>
</dbReference>
<name>A0ABY6NVG2_9NOCA</name>
<dbReference type="PANTHER" id="PTHR43032">
    <property type="entry name" value="PROTEIN-METHIONINE-SULFOXIDE REDUCTASE"/>
    <property type="match status" value="1"/>
</dbReference>
<evidence type="ECO:0000313" key="3">
    <source>
        <dbReference type="Proteomes" id="UP001164965"/>
    </source>
</evidence>
<sequence>MTPTTPRPAGAPVGRRLVLGLVGLGAAGVLAGGPIQRGLAAVLGPIGNHDPTGLVGLIPVGNTFRFYSVTRGAPREDATSYSLAVSGMVDAPVTLGLADLQGMAQTTIVRDFQCVTGWRVPEVRWSGVRLSEVLDAAGVGAGATAVRFTSFDGTYTESLPLEVARRDDVLVALQMLDGDVTHDHGGPVRLFAASQYGYKSLKWLSGIELTRAEVPGYWETRGYDLDGTVGTTNGRSDEPTS</sequence>
<feature type="domain" description="Oxidoreductase molybdopterin-binding" evidence="1">
    <location>
        <begin position="73"/>
        <end position="218"/>
    </location>
</feature>
<proteinExistence type="predicted"/>
<dbReference type="Proteomes" id="UP001164965">
    <property type="component" value="Chromosome"/>
</dbReference>